<name>A0A0A9CFI5_ARUDO</name>
<reference evidence="1" key="1">
    <citation type="submission" date="2014-09" db="EMBL/GenBank/DDBJ databases">
        <authorList>
            <person name="Magalhaes I.L.F."/>
            <person name="Oliveira U."/>
            <person name="Santos F.R."/>
            <person name="Vidigal T.H.D.A."/>
            <person name="Brescovit A.D."/>
            <person name="Santos A.J."/>
        </authorList>
    </citation>
    <scope>NUCLEOTIDE SEQUENCE</scope>
    <source>
        <tissue evidence="1">Shoot tissue taken approximately 20 cm above the soil surface</tissue>
    </source>
</reference>
<dbReference type="AlphaFoldDB" id="A0A0A9CFI5"/>
<reference evidence="1" key="2">
    <citation type="journal article" date="2015" name="Data Brief">
        <title>Shoot transcriptome of the giant reed, Arundo donax.</title>
        <authorList>
            <person name="Barrero R.A."/>
            <person name="Guerrero F.D."/>
            <person name="Moolhuijzen P."/>
            <person name="Goolsby J.A."/>
            <person name="Tidwell J."/>
            <person name="Bellgard S.E."/>
            <person name="Bellgard M.I."/>
        </authorList>
    </citation>
    <scope>NUCLEOTIDE SEQUENCE</scope>
    <source>
        <tissue evidence="1">Shoot tissue taken approximately 20 cm above the soil surface</tissue>
    </source>
</reference>
<organism evidence="1">
    <name type="scientific">Arundo donax</name>
    <name type="common">Giant reed</name>
    <name type="synonym">Donax arundinaceus</name>
    <dbReference type="NCBI Taxonomy" id="35708"/>
    <lineage>
        <taxon>Eukaryota</taxon>
        <taxon>Viridiplantae</taxon>
        <taxon>Streptophyta</taxon>
        <taxon>Embryophyta</taxon>
        <taxon>Tracheophyta</taxon>
        <taxon>Spermatophyta</taxon>
        <taxon>Magnoliopsida</taxon>
        <taxon>Liliopsida</taxon>
        <taxon>Poales</taxon>
        <taxon>Poaceae</taxon>
        <taxon>PACMAD clade</taxon>
        <taxon>Arundinoideae</taxon>
        <taxon>Arundineae</taxon>
        <taxon>Arundo</taxon>
    </lineage>
</organism>
<dbReference type="EMBL" id="GBRH01224677">
    <property type="protein sequence ID" value="JAD73218.1"/>
    <property type="molecule type" value="Transcribed_RNA"/>
</dbReference>
<evidence type="ECO:0000313" key="1">
    <source>
        <dbReference type="EMBL" id="JAD73218.1"/>
    </source>
</evidence>
<accession>A0A0A9CFI5</accession>
<protein>
    <submittedName>
        <fullName evidence="1">Uncharacterized protein</fullName>
    </submittedName>
</protein>
<proteinExistence type="predicted"/>
<sequence length="23" mass="2911">MESYLYEKDRHLGNWHSISWIFV</sequence>